<dbReference type="GO" id="GO:0008195">
    <property type="term" value="F:phosphatidate phosphatase activity"/>
    <property type="evidence" value="ECO:0007669"/>
    <property type="project" value="TreeGrafter"/>
</dbReference>
<evidence type="ECO:0000313" key="4">
    <source>
        <dbReference type="Proteomes" id="UP000729913"/>
    </source>
</evidence>
<protein>
    <recommendedName>
        <fullName evidence="2">Phosphatidic acid phosphatase type 2/haloperoxidase domain-containing protein</fullName>
    </recommendedName>
</protein>
<dbReference type="SMART" id="SM00014">
    <property type="entry name" value="acidPPc"/>
    <property type="match status" value="1"/>
</dbReference>
<evidence type="ECO:0000313" key="3">
    <source>
        <dbReference type="EMBL" id="KAG8038960.1"/>
    </source>
</evidence>
<feature type="transmembrane region" description="Helical" evidence="1">
    <location>
        <begin position="100"/>
        <end position="120"/>
    </location>
</feature>
<feature type="transmembrane region" description="Helical" evidence="1">
    <location>
        <begin position="12"/>
        <end position="32"/>
    </location>
</feature>
<dbReference type="GO" id="GO:0005886">
    <property type="term" value="C:plasma membrane"/>
    <property type="evidence" value="ECO:0007669"/>
    <property type="project" value="TreeGrafter"/>
</dbReference>
<accession>A0A8J5QQ40</accession>
<keyword evidence="1" id="KW-0812">Transmembrane</keyword>
<dbReference type="AlphaFoldDB" id="A0A8J5QQ40"/>
<name>A0A8J5QQ40_9HYME</name>
<dbReference type="GO" id="GO:0006644">
    <property type="term" value="P:phospholipid metabolic process"/>
    <property type="evidence" value="ECO:0007669"/>
    <property type="project" value="InterPro"/>
</dbReference>
<reference evidence="3" key="1">
    <citation type="submission" date="2020-03" db="EMBL/GenBank/DDBJ databases">
        <authorList>
            <person name="Chebbi M.A."/>
            <person name="Drezen J.M."/>
        </authorList>
    </citation>
    <scope>NUCLEOTIDE SEQUENCE</scope>
    <source>
        <tissue evidence="3">Whole body</tissue>
    </source>
</reference>
<dbReference type="PANTHER" id="PTHR10165">
    <property type="entry name" value="LIPID PHOSPHATE PHOSPHATASE"/>
    <property type="match status" value="1"/>
</dbReference>
<comment type="caution">
    <text evidence="3">The sequence shown here is derived from an EMBL/GenBank/DDBJ whole genome shotgun (WGS) entry which is preliminary data.</text>
</comment>
<evidence type="ECO:0000259" key="2">
    <source>
        <dbReference type="SMART" id="SM00014"/>
    </source>
</evidence>
<feature type="domain" description="Phosphatidic acid phosphatase type 2/haloperoxidase" evidence="2">
    <location>
        <begin position="108"/>
        <end position="256"/>
    </location>
</feature>
<feature type="transmembrane region" description="Helical" evidence="1">
    <location>
        <begin position="60"/>
        <end position="80"/>
    </location>
</feature>
<evidence type="ECO:0000256" key="1">
    <source>
        <dbReference type="SAM" id="Phobius"/>
    </source>
</evidence>
<dbReference type="EMBL" id="JAAOIC020000039">
    <property type="protein sequence ID" value="KAG8038960.1"/>
    <property type="molecule type" value="Genomic_DNA"/>
</dbReference>
<dbReference type="InterPro" id="IPR043216">
    <property type="entry name" value="PAP-like"/>
</dbReference>
<keyword evidence="4" id="KW-1185">Reference proteome</keyword>
<dbReference type="PANTHER" id="PTHR10165:SF197">
    <property type="entry name" value="FI04477P-RELATED"/>
    <property type="match status" value="1"/>
</dbReference>
<keyword evidence="1" id="KW-1133">Transmembrane helix</keyword>
<dbReference type="Pfam" id="PF01569">
    <property type="entry name" value="PAP2"/>
    <property type="match status" value="1"/>
</dbReference>
<keyword evidence="1" id="KW-0472">Membrane</keyword>
<dbReference type="GO" id="GO:0007165">
    <property type="term" value="P:signal transduction"/>
    <property type="evidence" value="ECO:0007669"/>
    <property type="project" value="TreeGrafter"/>
</dbReference>
<feature type="transmembrane region" description="Helical" evidence="1">
    <location>
        <begin position="209"/>
        <end position="229"/>
    </location>
</feature>
<sequence length="302" mass="34048">MDRSSKLLLVKIIIDFTCVTVVGFTVLGFYLFGQPYQRGFFCNDESLMHPYRESTVTNTMLYIVGIFLPICVILCGEFLYAKNTSGQSSVVLFGRVIPRWVVLAYHKIGSFAFGAVANVLTTDVAKYAIGRLRPHFIELCKPSINCSLPINHHKFIEHDQFTCTASNVTKRLLKEVRLSFPSGHSSFSTYVMIYLVLYLQLRITWKGSVIFKHFVQLILILLAWATAMSRVSDYKHHWSDVLVGMLIGVIVSLITVFGIADLFKERRESGITNAGHGDKSRAMEYDAETAMQVNNGSADHVR</sequence>
<dbReference type="OrthoDB" id="8907274at2759"/>
<proteinExistence type="predicted"/>
<reference evidence="3" key="2">
    <citation type="submission" date="2021-04" db="EMBL/GenBank/DDBJ databases">
        <title>Genome-wide patterns of bracovirus chromosomal integration into multiple host tissues during parasitism.</title>
        <authorList>
            <person name="Chebbi M.A.C."/>
        </authorList>
    </citation>
    <scope>NUCLEOTIDE SEQUENCE</scope>
    <source>
        <tissue evidence="3">Whole body</tissue>
    </source>
</reference>
<feature type="transmembrane region" description="Helical" evidence="1">
    <location>
        <begin position="241"/>
        <end position="263"/>
    </location>
</feature>
<dbReference type="Proteomes" id="UP000729913">
    <property type="component" value="Unassembled WGS sequence"/>
</dbReference>
<gene>
    <name evidence="3" type="ORF">G9C98_003267</name>
</gene>
<feature type="transmembrane region" description="Helical" evidence="1">
    <location>
        <begin position="178"/>
        <end position="197"/>
    </location>
</feature>
<dbReference type="InterPro" id="IPR000326">
    <property type="entry name" value="PAP2/HPO"/>
</dbReference>
<organism evidence="3 4">
    <name type="scientific">Cotesia typhae</name>
    <dbReference type="NCBI Taxonomy" id="2053667"/>
    <lineage>
        <taxon>Eukaryota</taxon>
        <taxon>Metazoa</taxon>
        <taxon>Ecdysozoa</taxon>
        <taxon>Arthropoda</taxon>
        <taxon>Hexapoda</taxon>
        <taxon>Insecta</taxon>
        <taxon>Pterygota</taxon>
        <taxon>Neoptera</taxon>
        <taxon>Endopterygota</taxon>
        <taxon>Hymenoptera</taxon>
        <taxon>Apocrita</taxon>
        <taxon>Ichneumonoidea</taxon>
        <taxon>Braconidae</taxon>
        <taxon>Microgastrinae</taxon>
        <taxon>Cotesia</taxon>
    </lineage>
</organism>
<dbReference type="CDD" id="cd03384">
    <property type="entry name" value="PAP2_wunen"/>
    <property type="match status" value="1"/>
</dbReference>
<dbReference type="GO" id="GO:0046839">
    <property type="term" value="P:phospholipid dephosphorylation"/>
    <property type="evidence" value="ECO:0007669"/>
    <property type="project" value="TreeGrafter"/>
</dbReference>